<dbReference type="AlphaFoldDB" id="W9WAZ6"/>
<feature type="compositionally biased region" description="Polar residues" evidence="1">
    <location>
        <begin position="93"/>
        <end position="107"/>
    </location>
</feature>
<reference evidence="2 3" key="1">
    <citation type="submission" date="2013-03" db="EMBL/GenBank/DDBJ databases">
        <title>The Genome Sequence of Cladophialophora yegresii CBS 114405.</title>
        <authorList>
            <consortium name="The Broad Institute Genomics Platform"/>
            <person name="Cuomo C."/>
            <person name="de Hoog S."/>
            <person name="Gorbushina A."/>
            <person name="Walker B."/>
            <person name="Young S.K."/>
            <person name="Zeng Q."/>
            <person name="Gargeya S."/>
            <person name="Fitzgerald M."/>
            <person name="Haas B."/>
            <person name="Abouelleil A."/>
            <person name="Allen A.W."/>
            <person name="Alvarado L."/>
            <person name="Arachchi H.M."/>
            <person name="Berlin A.M."/>
            <person name="Chapman S.B."/>
            <person name="Gainer-Dewar J."/>
            <person name="Goldberg J."/>
            <person name="Griggs A."/>
            <person name="Gujja S."/>
            <person name="Hansen M."/>
            <person name="Howarth C."/>
            <person name="Imamovic A."/>
            <person name="Ireland A."/>
            <person name="Larimer J."/>
            <person name="McCowan C."/>
            <person name="Murphy C."/>
            <person name="Pearson M."/>
            <person name="Poon T.W."/>
            <person name="Priest M."/>
            <person name="Roberts A."/>
            <person name="Saif S."/>
            <person name="Shea T."/>
            <person name="Sisk P."/>
            <person name="Sykes S."/>
            <person name="Wortman J."/>
            <person name="Nusbaum C."/>
            <person name="Birren B."/>
        </authorList>
    </citation>
    <scope>NUCLEOTIDE SEQUENCE [LARGE SCALE GENOMIC DNA]</scope>
    <source>
        <strain evidence="2 3">CBS 114405</strain>
    </source>
</reference>
<gene>
    <name evidence="2" type="ORF">A1O7_02140</name>
</gene>
<feature type="region of interest" description="Disordered" evidence="1">
    <location>
        <begin position="169"/>
        <end position="211"/>
    </location>
</feature>
<protein>
    <submittedName>
        <fullName evidence="2">Uncharacterized protein</fullName>
    </submittedName>
</protein>
<dbReference type="GeneID" id="19176750"/>
<organism evidence="2 3">
    <name type="scientific">Cladophialophora yegresii CBS 114405</name>
    <dbReference type="NCBI Taxonomy" id="1182544"/>
    <lineage>
        <taxon>Eukaryota</taxon>
        <taxon>Fungi</taxon>
        <taxon>Dikarya</taxon>
        <taxon>Ascomycota</taxon>
        <taxon>Pezizomycotina</taxon>
        <taxon>Eurotiomycetes</taxon>
        <taxon>Chaetothyriomycetidae</taxon>
        <taxon>Chaetothyriales</taxon>
        <taxon>Herpotrichiellaceae</taxon>
        <taxon>Cladophialophora</taxon>
    </lineage>
</organism>
<dbReference type="EMBL" id="AMGW01000002">
    <property type="protein sequence ID" value="EXJ61711.1"/>
    <property type="molecule type" value="Genomic_DNA"/>
</dbReference>
<feature type="region of interest" description="Disordered" evidence="1">
    <location>
        <begin position="225"/>
        <end position="255"/>
    </location>
</feature>
<feature type="compositionally biased region" description="Polar residues" evidence="1">
    <location>
        <begin position="22"/>
        <end position="35"/>
    </location>
</feature>
<feature type="region of interest" description="Disordered" evidence="1">
    <location>
        <begin position="121"/>
        <end position="152"/>
    </location>
</feature>
<name>W9WAZ6_9EURO</name>
<accession>W9WAZ6</accession>
<comment type="caution">
    <text evidence="2">The sequence shown here is derived from an EMBL/GenBank/DDBJ whole genome shotgun (WGS) entry which is preliminary data.</text>
</comment>
<sequence>MLKMIQPALPDLAAIPLKRTKSSSFNKADTKSQPMVTHKDKTVVASPDGSPAYPQKSSSSTASSSTPRPSRRSTRPNHGTISRLPSPDVEKANGSSHTTNSPDSAFHKNMQSAGFTIVRRRSTQSAPAPQPKQNLQEKRAQAPDHTTGSGSRYNVLLIEELGLDAEDVVSEGTGSDTSPLPVIEPNNTTATTTNKKKNRKTKKPKKRRADIKAPEGLCVAVASDRHDKASGPSTAVPHQEQNAIEEDEGEEKKDERAKGLINTITRPEYLFLILWVVLAEIARRVFDVQIGQG</sequence>
<proteinExistence type="predicted"/>
<evidence type="ECO:0000313" key="3">
    <source>
        <dbReference type="Proteomes" id="UP000019473"/>
    </source>
</evidence>
<feature type="compositionally biased region" description="Basic residues" evidence="1">
    <location>
        <begin position="194"/>
        <end position="209"/>
    </location>
</feature>
<evidence type="ECO:0000256" key="1">
    <source>
        <dbReference type="SAM" id="MobiDB-lite"/>
    </source>
</evidence>
<dbReference type="RefSeq" id="XP_007754365.1">
    <property type="nucleotide sequence ID" value="XM_007756175.1"/>
</dbReference>
<feature type="compositionally biased region" description="Low complexity" evidence="1">
    <location>
        <begin position="57"/>
        <end position="68"/>
    </location>
</feature>
<dbReference type="VEuPathDB" id="FungiDB:A1O7_02140"/>
<evidence type="ECO:0000313" key="2">
    <source>
        <dbReference type="EMBL" id="EXJ61711.1"/>
    </source>
</evidence>
<dbReference type="OrthoDB" id="10520453at2759"/>
<feature type="compositionally biased region" description="Polar residues" evidence="1">
    <location>
        <begin position="123"/>
        <end position="134"/>
    </location>
</feature>
<dbReference type="HOGENOM" id="CLU_956459_0_0_1"/>
<feature type="region of interest" description="Disordered" evidence="1">
    <location>
        <begin position="1"/>
        <end position="107"/>
    </location>
</feature>
<dbReference type="Proteomes" id="UP000019473">
    <property type="component" value="Unassembled WGS sequence"/>
</dbReference>
<keyword evidence="3" id="KW-1185">Reference proteome</keyword>